<evidence type="ECO:0000313" key="1">
    <source>
        <dbReference type="EMBL" id="PKY58818.1"/>
    </source>
</evidence>
<keyword evidence="2" id="KW-1185">Reference proteome</keyword>
<dbReference type="OrthoDB" id="2433592at2759"/>
<sequence>MDVNTETQVDQSEEADIDDELIVQEVVGAVGKSSYRNVKDILQYLIPDLVQKKILNPYEPIIHFWISGDGRNVGRKVKHVMITIAILDDKHTLNQPNYHYTTVLYPGCEDYESLLNITAPLYRDLKNLTL</sequence>
<evidence type="ECO:0000313" key="2">
    <source>
        <dbReference type="Proteomes" id="UP000234323"/>
    </source>
</evidence>
<organism evidence="1 2">
    <name type="scientific">Rhizophagus irregularis</name>
    <dbReference type="NCBI Taxonomy" id="588596"/>
    <lineage>
        <taxon>Eukaryota</taxon>
        <taxon>Fungi</taxon>
        <taxon>Fungi incertae sedis</taxon>
        <taxon>Mucoromycota</taxon>
        <taxon>Glomeromycotina</taxon>
        <taxon>Glomeromycetes</taxon>
        <taxon>Glomerales</taxon>
        <taxon>Glomeraceae</taxon>
        <taxon>Rhizophagus</taxon>
    </lineage>
</organism>
<reference evidence="1 2" key="1">
    <citation type="submission" date="2015-10" db="EMBL/GenBank/DDBJ databases">
        <title>Genome analyses suggest a sexual origin of heterokaryosis in a supposedly ancient asexual fungus.</title>
        <authorList>
            <person name="Ropars J."/>
            <person name="Sedzielewska K."/>
            <person name="Noel J."/>
            <person name="Charron P."/>
            <person name="Farinelli L."/>
            <person name="Marton T."/>
            <person name="Kruger M."/>
            <person name="Pelin A."/>
            <person name="Brachmann A."/>
            <person name="Corradi N."/>
        </authorList>
    </citation>
    <scope>NUCLEOTIDE SEQUENCE [LARGE SCALE GENOMIC DNA]</scope>
    <source>
        <strain evidence="1 2">A4</strain>
    </source>
</reference>
<dbReference type="Proteomes" id="UP000234323">
    <property type="component" value="Unassembled WGS sequence"/>
</dbReference>
<comment type="caution">
    <text evidence="1">The sequence shown here is derived from an EMBL/GenBank/DDBJ whole genome shotgun (WGS) entry which is preliminary data.</text>
</comment>
<protein>
    <submittedName>
        <fullName evidence="1">Uncharacterized protein</fullName>
    </submittedName>
</protein>
<accession>A0A2I1HIW5</accession>
<proteinExistence type="predicted"/>
<dbReference type="AlphaFoldDB" id="A0A2I1HIW5"/>
<dbReference type="EMBL" id="LLXI01003202">
    <property type="protein sequence ID" value="PKY58818.1"/>
    <property type="molecule type" value="Genomic_DNA"/>
</dbReference>
<gene>
    <name evidence="1" type="ORF">RhiirA4_481050</name>
</gene>
<name>A0A2I1HIW5_9GLOM</name>